<evidence type="ECO:0000259" key="2">
    <source>
        <dbReference type="PROSITE" id="PS50822"/>
    </source>
</evidence>
<dbReference type="Gene3D" id="2.170.260.10">
    <property type="entry name" value="paz domain"/>
    <property type="match status" value="1"/>
</dbReference>
<accession>A0A163DS84</accession>
<proteinExistence type="predicted"/>
<dbReference type="PANTHER" id="PTHR22891">
    <property type="entry name" value="EUKARYOTIC TRANSLATION INITIATION FACTOR 2C"/>
    <property type="match status" value="1"/>
</dbReference>
<sequence>MVAIPNVNVDHLRHDFKARIDTDKASPLCIWCKSGKSRKHKLLDCPRAFPLPDQRTPFSNEVFGAGHEDAAVAYIHQLQREHNNRQDGLTPFNSGKLRYQISDTQDVTRSSSVASASAVPPSATAAPPVSAVAAPHVIAPVATASAPAANLSAALGGLNVSSSTRALPTTNSGAAAASTGPAPSAGSAIPIAYEDENVQPLQARNAPDVREMVRGGLIIKPKPDTKEKLSVLQTVKADFHTRESFVDAKGRVYTNHFQLTIQPDQKLYQYKIGSTLQGRNKRKIRALMKTTMDSYDFLKDHSAFFATNHFDTIVAWKPLHSSVGPQHHRIDGDGQNAGSAWMLQHQLQDGLTNIGITFIFEGMVDVASLLKHTNIDPNYASADLEPAKRALNIIVSRCFGETTSDMVQVGANKFFSKRGTNALRGSARQNSVSLCTMRGYYYTVKAGVRHVLLNVNPCTSAFFNNVRVSEVMRDTLTFNRWEVEGVLRGLRVHIELLRGDQNKPEAYERLNTPQARVKTIQGFGDLLRDQYFDDVNGVRHNVLIHLQNTYPNRTIRHPDLPAINLGSSLEPKWYAPEDLLIVPYQMYKSVVPTALTESMLETACLKPEEGAARVDVEALKALGIAPTENDARPLSQCSALTLDPRMLLVPSHQFSFPTIQYGIKAVEGRPWNLRGQTFYRTNKRVFRTLVLADRSVTGPTQALARNKFSDFADTMYGVATINFIGTHPLNDPKNASAIEHAIRKSNPDLVLLILGSRDVEAYSRFKDLTDRTFGCHSICMTGRIFDQGIAPKMANIMMKANLKAAGSNHTIRHGKLTEIMADTLVLGADVTHPNSSSIAGCPSIAAIVGSVDDHAGRFLGSMRLQGAGKKEMIDDIESMIVERIKDWVVINKFRLPRNIIYYRDGVSEGQYAAVRDEELSQIMSAFPRALQELKKEYHGKSFSGGLPKLTAIVCAKRHHVRFYPENGATNNGNCQPGTYVDDVVTSPYYADFYLQSHSPLQGTARPAHYFVLRNEMDRTVEELRQLTHELCFTYVRTTSAVSYASPAYYADRLCERGRCYLRDFLVTTQDGKTLRNDLKNFKRAEEKRLAARRKATYGAPGAGNARHTKEDAERVHELQDRKTVEDACTNHTMQKAKRVFYKNGPDRNPWSARIAHTMFWM</sequence>
<keyword evidence="4" id="KW-1185">Reference proteome</keyword>
<dbReference type="Gene3D" id="3.30.420.10">
    <property type="entry name" value="Ribonuclease H-like superfamily/Ribonuclease H"/>
    <property type="match status" value="1"/>
</dbReference>
<name>A0A163DS84_DIDRA</name>
<comment type="caution">
    <text evidence="3">The sequence shown here is derived from an EMBL/GenBank/DDBJ whole genome shotgun (WGS) entry which is preliminary data.</text>
</comment>
<feature type="domain" description="Piwi" evidence="2">
    <location>
        <begin position="749"/>
        <end position="1062"/>
    </location>
</feature>
<dbReference type="InterPro" id="IPR036085">
    <property type="entry name" value="PAZ_dom_sf"/>
</dbReference>
<evidence type="ECO:0000313" key="4">
    <source>
        <dbReference type="Proteomes" id="UP000076837"/>
    </source>
</evidence>
<gene>
    <name evidence="3" type="ORF">ST47_g5531</name>
</gene>
<evidence type="ECO:0000313" key="3">
    <source>
        <dbReference type="EMBL" id="KZM23325.1"/>
    </source>
</evidence>
<dbReference type="SUPFAM" id="SSF101690">
    <property type="entry name" value="PAZ domain"/>
    <property type="match status" value="1"/>
</dbReference>
<dbReference type="EMBL" id="JYNV01000198">
    <property type="protein sequence ID" value="KZM23325.1"/>
    <property type="molecule type" value="Genomic_DNA"/>
</dbReference>
<organism evidence="3 4">
    <name type="scientific">Didymella rabiei</name>
    <name type="common">Chickpea ascochyta blight fungus</name>
    <name type="synonym">Mycosphaerella rabiei</name>
    <dbReference type="NCBI Taxonomy" id="5454"/>
    <lineage>
        <taxon>Eukaryota</taxon>
        <taxon>Fungi</taxon>
        <taxon>Dikarya</taxon>
        <taxon>Ascomycota</taxon>
        <taxon>Pezizomycotina</taxon>
        <taxon>Dothideomycetes</taxon>
        <taxon>Pleosporomycetidae</taxon>
        <taxon>Pleosporales</taxon>
        <taxon>Pleosporineae</taxon>
        <taxon>Didymellaceae</taxon>
        <taxon>Ascochyta</taxon>
    </lineage>
</organism>
<evidence type="ECO:0000256" key="1">
    <source>
        <dbReference type="SAM" id="MobiDB-lite"/>
    </source>
</evidence>
<feature type="compositionally biased region" description="Low complexity" evidence="1">
    <location>
        <begin position="168"/>
        <end position="188"/>
    </location>
</feature>
<dbReference type="InterPro" id="IPR036397">
    <property type="entry name" value="RNaseH_sf"/>
</dbReference>
<dbReference type="InterPro" id="IPR003165">
    <property type="entry name" value="Piwi"/>
</dbReference>
<dbReference type="InterPro" id="IPR012337">
    <property type="entry name" value="RNaseH-like_sf"/>
</dbReference>
<dbReference type="Proteomes" id="UP000076837">
    <property type="component" value="Unassembled WGS sequence"/>
</dbReference>
<dbReference type="STRING" id="5454.A0A163DS84"/>
<dbReference type="InterPro" id="IPR045246">
    <property type="entry name" value="Piwi_ago-like"/>
</dbReference>
<dbReference type="GO" id="GO:0003676">
    <property type="term" value="F:nucleic acid binding"/>
    <property type="evidence" value="ECO:0007669"/>
    <property type="project" value="InterPro"/>
</dbReference>
<dbReference type="SUPFAM" id="SSF53098">
    <property type="entry name" value="Ribonuclease H-like"/>
    <property type="match status" value="1"/>
</dbReference>
<dbReference type="AlphaFoldDB" id="A0A163DS84"/>
<protein>
    <submittedName>
        <fullName evidence="3">Nucleic acid binding</fullName>
    </submittedName>
</protein>
<dbReference type="SMART" id="SM00950">
    <property type="entry name" value="Piwi"/>
    <property type="match status" value="1"/>
</dbReference>
<dbReference type="PROSITE" id="PS50822">
    <property type="entry name" value="PIWI"/>
    <property type="match status" value="1"/>
</dbReference>
<reference evidence="3 4" key="1">
    <citation type="journal article" date="2016" name="Sci. Rep.">
        <title>Draft genome sequencing and secretome analysis of fungal phytopathogen Ascochyta rabiei provides insight into the necrotrophic effector repertoire.</title>
        <authorList>
            <person name="Verma S."/>
            <person name="Gazara R.K."/>
            <person name="Nizam S."/>
            <person name="Parween S."/>
            <person name="Chattopadhyay D."/>
            <person name="Verma P.K."/>
        </authorList>
    </citation>
    <scope>NUCLEOTIDE SEQUENCE [LARGE SCALE GENOMIC DNA]</scope>
    <source>
        <strain evidence="3 4">ArDII</strain>
    </source>
</reference>
<feature type="region of interest" description="Disordered" evidence="1">
    <location>
        <begin position="165"/>
        <end position="188"/>
    </location>
</feature>
<dbReference type="Gene3D" id="3.40.50.2300">
    <property type="match status" value="1"/>
</dbReference>
<dbReference type="CDD" id="cd04657">
    <property type="entry name" value="Piwi_ago-like"/>
    <property type="match status" value="1"/>
</dbReference>
<dbReference type="Pfam" id="PF02171">
    <property type="entry name" value="Piwi"/>
    <property type="match status" value="1"/>
</dbReference>